<evidence type="ECO:0000256" key="7">
    <source>
        <dbReference type="ARBA" id="ARBA00022801"/>
    </source>
</evidence>
<evidence type="ECO:0000313" key="11">
    <source>
        <dbReference type="EMBL" id="KAK1769427.1"/>
    </source>
</evidence>
<dbReference type="Proteomes" id="UP001244011">
    <property type="component" value="Unassembled WGS sequence"/>
</dbReference>
<accession>A0AAJ0C4M7</accession>
<comment type="caution">
    <text evidence="11">The sequence shown here is derived from an EMBL/GenBank/DDBJ whole genome shotgun (WGS) entry which is preliminary data.</text>
</comment>
<dbReference type="Pfam" id="PF26410">
    <property type="entry name" value="GH5_mannosidase"/>
    <property type="match status" value="1"/>
</dbReference>
<gene>
    <name evidence="11" type="ORF">QBC33DRAFT_319467</name>
</gene>
<keyword evidence="5" id="KW-0964">Secreted</keyword>
<feature type="domain" description="Glycoside hydrolase family 5" evidence="10">
    <location>
        <begin position="37"/>
        <end position="268"/>
    </location>
</feature>
<comment type="catalytic activity">
    <reaction evidence="1">
        <text>Random hydrolysis of (1-&gt;4)-beta-D-mannosidic linkages in mannans, galactomannans and glucomannans.</text>
        <dbReference type="EC" id="3.2.1.78"/>
    </reaction>
</comment>
<dbReference type="GeneID" id="85306759"/>
<reference evidence="11" key="1">
    <citation type="submission" date="2023-06" db="EMBL/GenBank/DDBJ databases">
        <title>Genome-scale phylogeny and comparative genomics of the fungal order Sordariales.</title>
        <authorList>
            <consortium name="Lawrence Berkeley National Laboratory"/>
            <person name="Hensen N."/>
            <person name="Bonometti L."/>
            <person name="Westerberg I."/>
            <person name="Brannstrom I.O."/>
            <person name="Guillou S."/>
            <person name="Cros-Aarteil S."/>
            <person name="Calhoun S."/>
            <person name="Haridas S."/>
            <person name="Kuo A."/>
            <person name="Mondo S."/>
            <person name="Pangilinan J."/>
            <person name="Riley R."/>
            <person name="Labutti K."/>
            <person name="Andreopoulos B."/>
            <person name="Lipzen A."/>
            <person name="Chen C."/>
            <person name="Yanf M."/>
            <person name="Daum C."/>
            <person name="Ng V."/>
            <person name="Clum A."/>
            <person name="Steindorff A."/>
            <person name="Ohm R."/>
            <person name="Martin F."/>
            <person name="Silar P."/>
            <person name="Natvig D."/>
            <person name="Lalanne C."/>
            <person name="Gautier V."/>
            <person name="Ament-Velasquez S.L."/>
            <person name="Kruys A."/>
            <person name="Hutchinson M.I."/>
            <person name="Powell A.J."/>
            <person name="Barry K."/>
            <person name="Miller A.N."/>
            <person name="Grigoriev I.V."/>
            <person name="Debuchy R."/>
            <person name="Gladieux P."/>
            <person name="Thoren M.H."/>
            <person name="Johannesson H."/>
        </authorList>
    </citation>
    <scope>NUCLEOTIDE SEQUENCE</scope>
    <source>
        <strain evidence="11">8032-3</strain>
    </source>
</reference>
<comment type="similarity">
    <text evidence="3">Belongs to the glycosyl hydrolase 5 (cellulase A) family.</text>
</comment>
<evidence type="ECO:0000256" key="2">
    <source>
        <dbReference type="ARBA" id="ARBA00004613"/>
    </source>
</evidence>
<evidence type="ECO:0000259" key="10">
    <source>
        <dbReference type="Pfam" id="PF26410"/>
    </source>
</evidence>
<evidence type="ECO:0000256" key="8">
    <source>
        <dbReference type="ARBA" id="ARBA00023295"/>
    </source>
</evidence>
<keyword evidence="7 11" id="KW-0378">Hydrolase</keyword>
<dbReference type="SUPFAM" id="SSF51445">
    <property type="entry name" value="(Trans)glycosidases"/>
    <property type="match status" value="1"/>
</dbReference>
<evidence type="ECO:0000313" key="12">
    <source>
        <dbReference type="Proteomes" id="UP001244011"/>
    </source>
</evidence>
<organism evidence="11 12">
    <name type="scientific">Phialemonium atrogriseum</name>
    <dbReference type="NCBI Taxonomy" id="1093897"/>
    <lineage>
        <taxon>Eukaryota</taxon>
        <taxon>Fungi</taxon>
        <taxon>Dikarya</taxon>
        <taxon>Ascomycota</taxon>
        <taxon>Pezizomycotina</taxon>
        <taxon>Sordariomycetes</taxon>
        <taxon>Sordariomycetidae</taxon>
        <taxon>Cephalothecales</taxon>
        <taxon>Cephalothecaceae</taxon>
        <taxon>Phialemonium</taxon>
    </lineage>
</organism>
<dbReference type="PANTHER" id="PTHR31451:SF39">
    <property type="entry name" value="MANNAN ENDO-1,4-BETA-MANNOSIDASE 1"/>
    <property type="match status" value="1"/>
</dbReference>
<dbReference type="InterPro" id="IPR017853">
    <property type="entry name" value="GH"/>
</dbReference>
<keyword evidence="12" id="KW-1185">Reference proteome</keyword>
<evidence type="ECO:0000256" key="5">
    <source>
        <dbReference type="ARBA" id="ARBA00022525"/>
    </source>
</evidence>
<dbReference type="EC" id="3.2.1.78" evidence="4"/>
<dbReference type="AlphaFoldDB" id="A0AAJ0C4M7"/>
<feature type="chain" id="PRO_5042459104" description="mannan endo-1,4-beta-mannosidase" evidence="9">
    <location>
        <begin position="16"/>
        <end position="420"/>
    </location>
</feature>
<evidence type="ECO:0000256" key="1">
    <source>
        <dbReference type="ARBA" id="ARBA00001678"/>
    </source>
</evidence>
<dbReference type="RefSeq" id="XP_060285640.1">
    <property type="nucleotide sequence ID" value="XM_060423572.1"/>
</dbReference>
<protein>
    <recommendedName>
        <fullName evidence="4">mannan endo-1,4-beta-mannosidase</fullName>
        <ecNumber evidence="4">3.2.1.78</ecNumber>
    </recommendedName>
</protein>
<keyword evidence="6 9" id="KW-0732">Signal</keyword>
<sequence length="420" mass="44964">MKASMLLAAAGVASAAPSAQHARRAACSDVRDLPVTREGSALLLDGKPWSAVGGNIYWLGLDENVTPPAGEPYYAPLKASYPTKGRITEAMAVTKAMGGTAIRAHTLGVSTGNPLSLMPALGTVNPAAFDTIDWAVYQAREYGLRLMVPLTDNFDYYHGGKYNFLRWHGISASSTDPAVQQFYTNATIIASFKDYIHTLLTHVNQYTNISYADDPTIFAYETGNELCGPVWGDMNVPASWVQQIGAYVKSLAPKKLFVDGTYGVNREHLSIAEVDIFSDHYYPISLSKLKGDLALVASVNKTYYAGEYDWVGSGGSSGDSSLSSWFRAIESSPGAIGSAFWSLFGHNVPDCTKFVDHNDGLALQYGNPANSAQTTSKIQLVRQHLVQMSQGTPIDATAALPAVACPASADGPAARMARKA</sequence>
<evidence type="ECO:0000256" key="6">
    <source>
        <dbReference type="ARBA" id="ARBA00022729"/>
    </source>
</evidence>
<keyword evidence="8" id="KW-0326">Glycosidase</keyword>
<dbReference type="InterPro" id="IPR001547">
    <property type="entry name" value="Glyco_hydro_5"/>
</dbReference>
<evidence type="ECO:0000256" key="3">
    <source>
        <dbReference type="ARBA" id="ARBA00005641"/>
    </source>
</evidence>
<name>A0AAJ0C4M7_9PEZI</name>
<dbReference type="EMBL" id="MU839002">
    <property type="protein sequence ID" value="KAK1769427.1"/>
    <property type="molecule type" value="Genomic_DNA"/>
</dbReference>
<dbReference type="PANTHER" id="PTHR31451">
    <property type="match status" value="1"/>
</dbReference>
<dbReference type="InterPro" id="IPR045053">
    <property type="entry name" value="MAN-like"/>
</dbReference>
<dbReference type="GO" id="GO:0016985">
    <property type="term" value="F:mannan endo-1,4-beta-mannosidase activity"/>
    <property type="evidence" value="ECO:0007669"/>
    <property type="project" value="UniProtKB-EC"/>
</dbReference>
<dbReference type="GO" id="GO:0005576">
    <property type="term" value="C:extracellular region"/>
    <property type="evidence" value="ECO:0007669"/>
    <property type="project" value="UniProtKB-SubCell"/>
</dbReference>
<dbReference type="Gene3D" id="3.20.20.80">
    <property type="entry name" value="Glycosidases"/>
    <property type="match status" value="1"/>
</dbReference>
<feature type="signal peptide" evidence="9">
    <location>
        <begin position="1"/>
        <end position="15"/>
    </location>
</feature>
<evidence type="ECO:0000256" key="9">
    <source>
        <dbReference type="SAM" id="SignalP"/>
    </source>
</evidence>
<proteinExistence type="inferred from homology"/>
<comment type="subcellular location">
    <subcellularLocation>
        <location evidence="2">Secreted</location>
    </subcellularLocation>
</comment>
<evidence type="ECO:0000256" key="4">
    <source>
        <dbReference type="ARBA" id="ARBA00012706"/>
    </source>
</evidence>